<accession>A0A2P8DV72</accession>
<dbReference type="InterPro" id="IPR012349">
    <property type="entry name" value="Split_barrel_FMN-bd"/>
</dbReference>
<comment type="caution">
    <text evidence="1">The sequence shown here is derived from an EMBL/GenBank/DDBJ whole genome shotgun (WGS) entry which is preliminary data.</text>
</comment>
<keyword evidence="2" id="KW-1185">Reference proteome</keyword>
<dbReference type="GO" id="GO:0016491">
    <property type="term" value="F:oxidoreductase activity"/>
    <property type="evidence" value="ECO:0007669"/>
    <property type="project" value="InterPro"/>
</dbReference>
<dbReference type="EMBL" id="PYGE01000015">
    <property type="protein sequence ID" value="PSL01120.1"/>
    <property type="molecule type" value="Genomic_DNA"/>
</dbReference>
<dbReference type="Proteomes" id="UP000243528">
    <property type="component" value="Unassembled WGS sequence"/>
</dbReference>
<evidence type="ECO:0000313" key="1">
    <source>
        <dbReference type="EMBL" id="PSL01120.1"/>
    </source>
</evidence>
<dbReference type="RefSeq" id="WP_205740604.1">
    <property type="nucleotide sequence ID" value="NZ_ML142900.1"/>
</dbReference>
<dbReference type="Gene3D" id="2.30.110.10">
    <property type="entry name" value="Electron Transport, Fmn-binding Protein, Chain A"/>
    <property type="match status" value="1"/>
</dbReference>
<evidence type="ECO:0000313" key="2">
    <source>
        <dbReference type="Proteomes" id="UP000243528"/>
    </source>
</evidence>
<reference evidence="1 2" key="1">
    <citation type="submission" date="2018-03" db="EMBL/GenBank/DDBJ databases">
        <title>Genomic Encyclopedia of Archaeal and Bacterial Type Strains, Phase II (KMG-II): from individual species to whole genera.</title>
        <authorList>
            <person name="Goeker M."/>
        </authorList>
    </citation>
    <scope>NUCLEOTIDE SEQUENCE [LARGE SCALE GENOMIC DNA]</scope>
    <source>
        <strain evidence="1 2">DSM 45211</strain>
    </source>
</reference>
<sequence length="124" mass="13900">MPIRLPRWLARSNRHVANPVMGLWAPYLPPWAVVTHRGRRTGRTYRTVVLAYRRGDTLVIALTYGETDWSRNVAAAGHAEVTRRGRTQTITRPRVVTSSRRGDLPPGTRWTARVFGSALAADIG</sequence>
<dbReference type="NCBIfam" id="TIGR00026">
    <property type="entry name" value="hi_GC_TIGR00026"/>
    <property type="match status" value="1"/>
</dbReference>
<protein>
    <submittedName>
        <fullName evidence="1">Deazaflavin-dependent oxidoreductase (Nitroreductase family)</fullName>
    </submittedName>
</protein>
<name>A0A2P8DV72_9ACTN</name>
<dbReference type="InterPro" id="IPR004378">
    <property type="entry name" value="F420H2_quin_Rdtase"/>
</dbReference>
<dbReference type="Pfam" id="PF04075">
    <property type="entry name" value="F420H2_quin_red"/>
    <property type="match status" value="1"/>
</dbReference>
<proteinExistence type="predicted"/>
<gene>
    <name evidence="1" type="ORF">CLV30_11555</name>
</gene>
<dbReference type="AlphaFoldDB" id="A0A2P8DV72"/>
<organism evidence="1 2">
    <name type="scientific">Haloactinopolyspora alba</name>
    <dbReference type="NCBI Taxonomy" id="648780"/>
    <lineage>
        <taxon>Bacteria</taxon>
        <taxon>Bacillati</taxon>
        <taxon>Actinomycetota</taxon>
        <taxon>Actinomycetes</taxon>
        <taxon>Jiangellales</taxon>
        <taxon>Jiangellaceae</taxon>
        <taxon>Haloactinopolyspora</taxon>
    </lineage>
</organism>